<keyword evidence="2" id="KW-1185">Reference proteome</keyword>
<dbReference type="KEGG" id="vg:7047279"/>
<accession>B7SVC0</accession>
<organism evidence="2">
    <name type="scientific">Oryctes rhinoceros nudivirus</name>
    <dbReference type="NCBI Taxonomy" id="92521"/>
    <lineage>
        <taxon>Viruses</taxon>
        <taxon>Viruses incertae sedis</taxon>
        <taxon>Naldaviricetes</taxon>
        <taxon>Lefavirales</taxon>
        <taxon>Nudiviridae</taxon>
        <taxon>Alphanudivirus</taxon>
        <taxon>Alphanudivirus oryrhinocerotis</taxon>
    </lineage>
</organism>
<name>B7SVC0_9VIRU</name>
<evidence type="ECO:0000313" key="1">
    <source>
        <dbReference type="EMBL" id="ACH96229.1"/>
    </source>
</evidence>
<evidence type="ECO:0000313" key="2">
    <source>
        <dbReference type="Proteomes" id="UP000011785"/>
    </source>
</evidence>
<protein>
    <submittedName>
        <fullName evidence="1">Ac120-like protein</fullName>
    </submittedName>
</protein>
<proteinExistence type="predicted"/>
<dbReference type="RefSeq" id="YP_002321410.1">
    <property type="nucleotide sequence ID" value="NC_011588.1"/>
</dbReference>
<dbReference type="Proteomes" id="UP000011785">
    <property type="component" value="Segment"/>
</dbReference>
<reference evidence="1 2" key="1">
    <citation type="journal article" date="2008" name="J. Virol. Methods">
        <title>Sequencing of the large dsDNA genome of Oryctes rhinoceros nudivirus using multiple displacement amplification of nanogram amounts of virus DNA.</title>
        <authorList>
            <person name="Wang Y."/>
            <person name="Kleespies R.G."/>
            <person name="Ramle M.B."/>
            <person name="Jehle J.A."/>
        </authorList>
    </citation>
    <scope>NUCLEOTIDE SEQUENCE [LARGE SCALE GENOMIC DNA]</scope>
    <source>
        <strain evidence="2">Isolate Oryctes rhinoceros/Malaysia/Ma07/2007</strain>
    </source>
</reference>
<dbReference type="GeneID" id="7047279"/>
<dbReference type="EMBL" id="EU747721">
    <property type="protein sequence ID" value="ACH96229.1"/>
    <property type="molecule type" value="Genomic_DNA"/>
</dbReference>
<sequence>MVMIMMGDENGTHSYLKLYARVRTHVCMYICMYNLYDYTKRVGYKLIVYLFLRTYACERLYVYYIAPRVYVRACVRVYTCIC</sequence>